<keyword evidence="3" id="KW-1185">Reference proteome</keyword>
<feature type="region of interest" description="Disordered" evidence="1">
    <location>
        <begin position="1"/>
        <end position="219"/>
    </location>
</feature>
<feature type="compositionally biased region" description="Pro residues" evidence="1">
    <location>
        <begin position="59"/>
        <end position="78"/>
    </location>
</feature>
<organism evidence="2 3">
    <name type="scientific">Podospora appendiculata</name>
    <dbReference type="NCBI Taxonomy" id="314037"/>
    <lineage>
        <taxon>Eukaryota</taxon>
        <taxon>Fungi</taxon>
        <taxon>Dikarya</taxon>
        <taxon>Ascomycota</taxon>
        <taxon>Pezizomycotina</taxon>
        <taxon>Sordariomycetes</taxon>
        <taxon>Sordariomycetidae</taxon>
        <taxon>Sordariales</taxon>
        <taxon>Podosporaceae</taxon>
        <taxon>Podospora</taxon>
    </lineage>
</organism>
<gene>
    <name evidence="2" type="ORF">B0T22DRAFT_30016</name>
</gene>
<reference evidence="2" key="2">
    <citation type="submission" date="2023-06" db="EMBL/GenBank/DDBJ databases">
        <authorList>
            <consortium name="Lawrence Berkeley National Laboratory"/>
            <person name="Haridas S."/>
            <person name="Hensen N."/>
            <person name="Bonometti L."/>
            <person name="Westerberg I."/>
            <person name="Brannstrom I.O."/>
            <person name="Guillou S."/>
            <person name="Cros-Aarteil S."/>
            <person name="Calhoun S."/>
            <person name="Kuo A."/>
            <person name="Mondo S."/>
            <person name="Pangilinan J."/>
            <person name="Riley R."/>
            <person name="Labutti K."/>
            <person name="Andreopoulos B."/>
            <person name="Lipzen A."/>
            <person name="Chen C."/>
            <person name="Yanf M."/>
            <person name="Daum C."/>
            <person name="Ng V."/>
            <person name="Clum A."/>
            <person name="Steindorff A."/>
            <person name="Ohm R."/>
            <person name="Martin F."/>
            <person name="Silar P."/>
            <person name="Natvig D."/>
            <person name="Lalanne C."/>
            <person name="Gautier V."/>
            <person name="Ament-Velasquez S.L."/>
            <person name="Kruys A."/>
            <person name="Hutchinson M.I."/>
            <person name="Powell A.J."/>
            <person name="Barry K."/>
            <person name="Miller A.N."/>
            <person name="Grigoriev I.V."/>
            <person name="Debuchy R."/>
            <person name="Gladieux P."/>
            <person name="Thoren M.H."/>
            <person name="Johannesson H."/>
        </authorList>
    </citation>
    <scope>NUCLEOTIDE SEQUENCE</scope>
    <source>
        <strain evidence="2">CBS 314.62</strain>
    </source>
</reference>
<evidence type="ECO:0000313" key="3">
    <source>
        <dbReference type="Proteomes" id="UP001270362"/>
    </source>
</evidence>
<dbReference type="AlphaFoldDB" id="A0AAE0XG98"/>
<protein>
    <submittedName>
        <fullName evidence="2">Uncharacterized protein</fullName>
    </submittedName>
</protein>
<sequence length="250" mass="25929">MAPIPVYTTSPINAAKADGVTPKTAEAAPAAQPGANIDPQAAAPTGSAPNSNQRYAPVQPTPTRPLPGNYYPPPPQPGAVPSLPTQTRTISPPPKAGERYHASPPAPEPTQGPQIPGVTSPPQMTMPPPPMGYSHSQRGTTTATAAAPSPYNTQPTQICGGLPTDESDNLSHPPGYQQDIHALDYGNPQQGGGGQNASSSAFGSRSKPQRTADTYDEDEGVLSSAMKWAQAAGQKLSAAESEVWRRINKD</sequence>
<feature type="compositionally biased region" description="Low complexity" evidence="1">
    <location>
        <begin position="22"/>
        <end position="35"/>
    </location>
</feature>
<evidence type="ECO:0000256" key="1">
    <source>
        <dbReference type="SAM" id="MobiDB-lite"/>
    </source>
</evidence>
<name>A0AAE0XG98_9PEZI</name>
<reference evidence="2" key="1">
    <citation type="journal article" date="2023" name="Mol. Phylogenet. Evol.">
        <title>Genome-scale phylogeny and comparative genomics of the fungal order Sordariales.</title>
        <authorList>
            <person name="Hensen N."/>
            <person name="Bonometti L."/>
            <person name="Westerberg I."/>
            <person name="Brannstrom I.O."/>
            <person name="Guillou S."/>
            <person name="Cros-Aarteil S."/>
            <person name="Calhoun S."/>
            <person name="Haridas S."/>
            <person name="Kuo A."/>
            <person name="Mondo S."/>
            <person name="Pangilinan J."/>
            <person name="Riley R."/>
            <person name="LaButti K."/>
            <person name="Andreopoulos B."/>
            <person name="Lipzen A."/>
            <person name="Chen C."/>
            <person name="Yan M."/>
            <person name="Daum C."/>
            <person name="Ng V."/>
            <person name="Clum A."/>
            <person name="Steindorff A."/>
            <person name="Ohm R.A."/>
            <person name="Martin F."/>
            <person name="Silar P."/>
            <person name="Natvig D.O."/>
            <person name="Lalanne C."/>
            <person name="Gautier V."/>
            <person name="Ament-Velasquez S.L."/>
            <person name="Kruys A."/>
            <person name="Hutchinson M.I."/>
            <person name="Powell A.J."/>
            <person name="Barry K."/>
            <person name="Miller A.N."/>
            <person name="Grigoriev I.V."/>
            <person name="Debuchy R."/>
            <person name="Gladieux P."/>
            <person name="Hiltunen Thoren M."/>
            <person name="Johannesson H."/>
        </authorList>
    </citation>
    <scope>NUCLEOTIDE SEQUENCE</scope>
    <source>
        <strain evidence="2">CBS 314.62</strain>
    </source>
</reference>
<proteinExistence type="predicted"/>
<comment type="caution">
    <text evidence="2">The sequence shown here is derived from an EMBL/GenBank/DDBJ whole genome shotgun (WGS) entry which is preliminary data.</text>
</comment>
<dbReference type="EMBL" id="JAULSO010000001">
    <property type="protein sequence ID" value="KAK3692884.1"/>
    <property type="molecule type" value="Genomic_DNA"/>
</dbReference>
<dbReference type="Proteomes" id="UP001270362">
    <property type="component" value="Unassembled WGS sequence"/>
</dbReference>
<accession>A0AAE0XG98</accession>
<evidence type="ECO:0000313" key="2">
    <source>
        <dbReference type="EMBL" id="KAK3692884.1"/>
    </source>
</evidence>